<dbReference type="GO" id="GO:0019239">
    <property type="term" value="F:deaminase activity"/>
    <property type="evidence" value="ECO:0007669"/>
    <property type="project" value="TreeGrafter"/>
</dbReference>
<dbReference type="EMBL" id="CYGX02000025">
    <property type="protein sequence ID" value="SIT40391.1"/>
    <property type="molecule type" value="Genomic_DNA"/>
</dbReference>
<dbReference type="Gene3D" id="3.30.1330.40">
    <property type="entry name" value="RutC-like"/>
    <property type="match status" value="1"/>
</dbReference>
<dbReference type="AlphaFoldDB" id="A0A1N7RZ80"/>
<proteinExistence type="inferred from homology"/>
<accession>A0A1N7RZ80</accession>
<reference evidence="2 3" key="1">
    <citation type="submission" date="2016-12" db="EMBL/GenBank/DDBJ databases">
        <authorList>
            <person name="Song W.-J."/>
            <person name="Kurnit D.M."/>
        </authorList>
    </citation>
    <scope>NUCLEOTIDE SEQUENCE [LARGE SCALE GENOMIC DNA]</scope>
    <source>
        <strain evidence="2 3">STM7296</strain>
    </source>
</reference>
<evidence type="ECO:0000313" key="2">
    <source>
        <dbReference type="EMBL" id="SIT40391.1"/>
    </source>
</evidence>
<protein>
    <submittedName>
        <fullName evidence="2">Putative translation initiation inhibitor, yjgF family</fullName>
    </submittedName>
</protein>
<dbReference type="Proteomes" id="UP000187012">
    <property type="component" value="Unassembled WGS sequence"/>
</dbReference>
<dbReference type="InterPro" id="IPR006175">
    <property type="entry name" value="YjgF/YER057c/UK114"/>
</dbReference>
<gene>
    <name evidence="2" type="ORF">BN2475_250149</name>
</gene>
<dbReference type="STRING" id="1247936.BN2475_250149"/>
<dbReference type="PANTHER" id="PTHR11803">
    <property type="entry name" value="2-IMINOBUTANOATE/2-IMINOPROPANOATE DEAMINASE RIDA"/>
    <property type="match status" value="1"/>
</dbReference>
<dbReference type="Pfam" id="PF01042">
    <property type="entry name" value="Ribonuc_L-PSP"/>
    <property type="match status" value="1"/>
</dbReference>
<dbReference type="SUPFAM" id="SSF55298">
    <property type="entry name" value="YjgF-like"/>
    <property type="match status" value="1"/>
</dbReference>
<evidence type="ECO:0000313" key="3">
    <source>
        <dbReference type="Proteomes" id="UP000187012"/>
    </source>
</evidence>
<comment type="similarity">
    <text evidence="1">Belongs to the RutC family.</text>
</comment>
<dbReference type="PANTHER" id="PTHR11803:SF58">
    <property type="entry name" value="PROTEIN HMF1-RELATED"/>
    <property type="match status" value="1"/>
</dbReference>
<dbReference type="GO" id="GO:0005829">
    <property type="term" value="C:cytosol"/>
    <property type="evidence" value="ECO:0007669"/>
    <property type="project" value="TreeGrafter"/>
</dbReference>
<evidence type="ECO:0000256" key="1">
    <source>
        <dbReference type="ARBA" id="ARBA00010552"/>
    </source>
</evidence>
<keyword evidence="3" id="KW-1185">Reference proteome</keyword>
<organism evidence="2 3">
    <name type="scientific">Paraburkholderia ribeironis</name>
    <dbReference type="NCBI Taxonomy" id="1247936"/>
    <lineage>
        <taxon>Bacteria</taxon>
        <taxon>Pseudomonadati</taxon>
        <taxon>Pseudomonadota</taxon>
        <taxon>Betaproteobacteria</taxon>
        <taxon>Burkholderiales</taxon>
        <taxon>Burkholderiaceae</taxon>
        <taxon>Paraburkholderia</taxon>
    </lineage>
</organism>
<dbReference type="InterPro" id="IPR035959">
    <property type="entry name" value="RutC-like_sf"/>
</dbReference>
<name>A0A1N7RZ80_9BURK</name>
<dbReference type="CDD" id="cd00448">
    <property type="entry name" value="YjgF_YER057c_UK114_family"/>
    <property type="match status" value="1"/>
</dbReference>
<sequence>MRERAALGPCAAQTASLQEWIMADSQHGSRLPQTDNPATLAKPGGHYSHVAVANGLVFVSGQLPINAQGDKLTDAPFEVQAEQVLANVQAALEGVGSSVAQLVQVRVYIVDVEHWASFNQIYARWAGDARPARAVVPVPQLHYGFRIEVEAIALV</sequence>